<name>A0A4U5NUG9_STECR</name>
<proteinExistence type="predicted"/>
<evidence type="ECO:0000313" key="2">
    <source>
        <dbReference type="Proteomes" id="UP000298663"/>
    </source>
</evidence>
<keyword evidence="2" id="KW-1185">Reference proteome</keyword>
<dbReference type="EMBL" id="AZBU02000003">
    <property type="protein sequence ID" value="TKR87169.1"/>
    <property type="molecule type" value="Genomic_DNA"/>
</dbReference>
<protein>
    <submittedName>
        <fullName evidence="1">Uncharacterized protein</fullName>
    </submittedName>
</protein>
<gene>
    <name evidence="1" type="ORF">L596_011616</name>
</gene>
<evidence type="ECO:0000313" key="1">
    <source>
        <dbReference type="EMBL" id="TKR87169.1"/>
    </source>
</evidence>
<comment type="caution">
    <text evidence="1">The sequence shown here is derived from an EMBL/GenBank/DDBJ whole genome shotgun (WGS) entry which is preliminary data.</text>
</comment>
<dbReference type="Proteomes" id="UP000298663">
    <property type="component" value="Unassembled WGS sequence"/>
</dbReference>
<reference evidence="1 2" key="2">
    <citation type="journal article" date="2019" name="G3 (Bethesda)">
        <title>Hybrid Assembly of the Genome of the Entomopathogenic Nematode Steinernema carpocapsae Identifies the X-Chromosome.</title>
        <authorList>
            <person name="Serra L."/>
            <person name="Macchietto M."/>
            <person name="Macias-Munoz A."/>
            <person name="McGill C.J."/>
            <person name="Rodriguez I.M."/>
            <person name="Rodriguez B."/>
            <person name="Murad R."/>
            <person name="Mortazavi A."/>
        </authorList>
    </citation>
    <scope>NUCLEOTIDE SEQUENCE [LARGE SCALE GENOMIC DNA]</scope>
    <source>
        <strain evidence="1 2">ALL</strain>
    </source>
</reference>
<sequence length="123" mass="13532">MFQHRISSKSKIIVPSRPSRIAVVAGGHNEKTNKKCRSEKETKTICECACQRRNGKVRVVEAAKIDDVRGGDVGTRLIGVVRSTCYGVFVRHSVNINGELVQGGGIGWLDAHGHLEVKRGRLR</sequence>
<organism evidence="1 2">
    <name type="scientific">Steinernema carpocapsae</name>
    <name type="common">Entomopathogenic nematode</name>
    <dbReference type="NCBI Taxonomy" id="34508"/>
    <lineage>
        <taxon>Eukaryota</taxon>
        <taxon>Metazoa</taxon>
        <taxon>Ecdysozoa</taxon>
        <taxon>Nematoda</taxon>
        <taxon>Chromadorea</taxon>
        <taxon>Rhabditida</taxon>
        <taxon>Tylenchina</taxon>
        <taxon>Panagrolaimomorpha</taxon>
        <taxon>Strongyloidoidea</taxon>
        <taxon>Steinernematidae</taxon>
        <taxon>Steinernema</taxon>
    </lineage>
</organism>
<dbReference type="AlphaFoldDB" id="A0A4U5NUG9"/>
<reference evidence="1 2" key="1">
    <citation type="journal article" date="2015" name="Genome Biol.">
        <title>Comparative genomics of Steinernema reveals deeply conserved gene regulatory networks.</title>
        <authorList>
            <person name="Dillman A.R."/>
            <person name="Macchietto M."/>
            <person name="Porter C.F."/>
            <person name="Rogers A."/>
            <person name="Williams B."/>
            <person name="Antoshechkin I."/>
            <person name="Lee M.M."/>
            <person name="Goodwin Z."/>
            <person name="Lu X."/>
            <person name="Lewis E.E."/>
            <person name="Goodrich-Blair H."/>
            <person name="Stock S.P."/>
            <person name="Adams B.J."/>
            <person name="Sternberg P.W."/>
            <person name="Mortazavi A."/>
        </authorList>
    </citation>
    <scope>NUCLEOTIDE SEQUENCE [LARGE SCALE GENOMIC DNA]</scope>
    <source>
        <strain evidence="1 2">ALL</strain>
    </source>
</reference>
<accession>A0A4U5NUG9</accession>